<protein>
    <submittedName>
        <fullName evidence="3">Uncharacterized protein</fullName>
    </submittedName>
</protein>
<accession>A0ABQ5AVK9</accession>
<reference evidence="3" key="2">
    <citation type="submission" date="2022-01" db="EMBL/GenBank/DDBJ databases">
        <authorList>
            <person name="Yamashiro T."/>
            <person name="Shiraishi A."/>
            <person name="Satake H."/>
            <person name="Nakayama K."/>
        </authorList>
    </citation>
    <scope>NUCLEOTIDE SEQUENCE</scope>
</reference>
<evidence type="ECO:0000313" key="4">
    <source>
        <dbReference type="Proteomes" id="UP001151760"/>
    </source>
</evidence>
<keyword evidence="2" id="KW-1133">Transmembrane helix</keyword>
<sequence>MKKTRKEYKESQGFGGPLLLMVLMYTMQQYYERVVLKTKTPLRSKSWDTMKLKLREKEELDMGGFGRLRVKEAYRYVKKQRLTKGKIREMKNSPDDEGSKKMEAIKQFQKRTAEGICGAYVESVRTLEMEISIKNTLKFMESVQNKVDEMLEIASITYPDNEEFRRIDEYRNERIMKAFKPGKVTEMLNIENVIESVEPLNQEEEPNYDNIQSTDELIETQPKCKPLTELETVRETPENELEANLDGNVGGGGNENEVEDKIDKNVGGDGNENEIQNIWLNSVSLEKVNVIAEEILESNLVNSKKGDDCDVDMGKSMDEGKETNLDGVLKDCDNDISKRDKESTFSQILTKMKNKKQQTTDDETDELSKDAEMDELSRVVDIVVADTLQEESMTVGRKKSPVTRSMDAQLEKAARKNKPK</sequence>
<keyword evidence="2" id="KW-0812">Transmembrane</keyword>
<comment type="caution">
    <text evidence="3">The sequence shown here is derived from an EMBL/GenBank/DDBJ whole genome shotgun (WGS) entry which is preliminary data.</text>
</comment>
<dbReference type="Proteomes" id="UP001151760">
    <property type="component" value="Unassembled WGS sequence"/>
</dbReference>
<evidence type="ECO:0000313" key="3">
    <source>
        <dbReference type="EMBL" id="GJT06681.1"/>
    </source>
</evidence>
<organism evidence="3 4">
    <name type="scientific">Tanacetum coccineum</name>
    <dbReference type="NCBI Taxonomy" id="301880"/>
    <lineage>
        <taxon>Eukaryota</taxon>
        <taxon>Viridiplantae</taxon>
        <taxon>Streptophyta</taxon>
        <taxon>Embryophyta</taxon>
        <taxon>Tracheophyta</taxon>
        <taxon>Spermatophyta</taxon>
        <taxon>Magnoliopsida</taxon>
        <taxon>eudicotyledons</taxon>
        <taxon>Gunneridae</taxon>
        <taxon>Pentapetalae</taxon>
        <taxon>asterids</taxon>
        <taxon>campanulids</taxon>
        <taxon>Asterales</taxon>
        <taxon>Asteraceae</taxon>
        <taxon>Asteroideae</taxon>
        <taxon>Anthemideae</taxon>
        <taxon>Anthemidinae</taxon>
        <taxon>Tanacetum</taxon>
    </lineage>
</organism>
<dbReference type="EMBL" id="BQNB010012689">
    <property type="protein sequence ID" value="GJT06681.1"/>
    <property type="molecule type" value="Genomic_DNA"/>
</dbReference>
<gene>
    <name evidence="3" type="ORF">Tco_0841143</name>
</gene>
<feature type="region of interest" description="Disordered" evidence="1">
    <location>
        <begin position="234"/>
        <end position="256"/>
    </location>
</feature>
<reference evidence="3" key="1">
    <citation type="journal article" date="2022" name="Int. J. Mol. Sci.">
        <title>Draft Genome of Tanacetum Coccineum: Genomic Comparison of Closely Related Tanacetum-Family Plants.</title>
        <authorList>
            <person name="Yamashiro T."/>
            <person name="Shiraishi A."/>
            <person name="Nakayama K."/>
            <person name="Satake H."/>
        </authorList>
    </citation>
    <scope>NUCLEOTIDE SEQUENCE</scope>
</reference>
<proteinExistence type="predicted"/>
<feature type="non-terminal residue" evidence="3">
    <location>
        <position position="420"/>
    </location>
</feature>
<name>A0ABQ5AVK9_9ASTR</name>
<feature type="transmembrane region" description="Helical" evidence="2">
    <location>
        <begin position="12"/>
        <end position="31"/>
    </location>
</feature>
<evidence type="ECO:0000256" key="1">
    <source>
        <dbReference type="SAM" id="MobiDB-lite"/>
    </source>
</evidence>
<keyword evidence="2" id="KW-0472">Membrane</keyword>
<feature type="region of interest" description="Disordered" evidence="1">
    <location>
        <begin position="390"/>
        <end position="420"/>
    </location>
</feature>
<keyword evidence="4" id="KW-1185">Reference proteome</keyword>
<feature type="region of interest" description="Disordered" evidence="1">
    <location>
        <begin position="350"/>
        <end position="372"/>
    </location>
</feature>
<evidence type="ECO:0000256" key="2">
    <source>
        <dbReference type="SAM" id="Phobius"/>
    </source>
</evidence>